<protein>
    <submittedName>
        <fullName evidence="1">Uncharacterized protein</fullName>
    </submittedName>
</protein>
<reference evidence="1 3" key="2">
    <citation type="journal article" date="2012" name="J. Bacteriol.">
        <title>Genome Sequence of Janibacter hoylei MTCC8307, Isolated from the Stratospheric Air.</title>
        <authorList>
            <person name="Pawar S.P."/>
            <person name="Dhotre D.P."/>
            <person name="Shetty S.A."/>
            <person name="Chowdhury S.P."/>
            <person name="Chaudhari B.L."/>
            <person name="Shouche Y.S."/>
        </authorList>
    </citation>
    <scope>NUCLEOTIDE SEQUENCE [LARGE SCALE GENOMIC DNA]</scope>
    <source>
        <strain evidence="1 3">PVAS-1</strain>
    </source>
</reference>
<dbReference type="EMBL" id="PIPF01000012">
    <property type="protein sequence ID" value="RWU82116.1"/>
    <property type="molecule type" value="Genomic_DNA"/>
</dbReference>
<dbReference type="PATRIC" id="fig|1210046.3.peg.53"/>
<keyword evidence="4" id="KW-1185">Reference proteome</keyword>
<gene>
    <name evidence="1" type="ORF">B277_00255</name>
    <name evidence="2" type="ORF">CWN80_12815</name>
</gene>
<evidence type="ECO:0000313" key="1">
    <source>
        <dbReference type="EMBL" id="EKA62845.1"/>
    </source>
</evidence>
<reference evidence="2 4" key="1">
    <citation type="journal article" date="2009" name="Int. J. Syst. Evol. Microbiol.">
        <title>Janibacter hoylei sp. nov., Bacillus isronensis sp. nov. and Bacillus aryabhattai sp. nov., isolated from cryotubes used for collecting air from the upper atmosphere.</title>
        <authorList>
            <person name="Shivaji S."/>
            <person name="Chaturvedi P."/>
            <person name="Begum Z."/>
            <person name="Pindi P.K."/>
            <person name="Manorama R."/>
            <person name="Padmanaban D.A."/>
            <person name="Shouche Y.S."/>
            <person name="Pawar S."/>
            <person name="Vaishampayan P."/>
            <person name="Dutt C.B."/>
            <person name="Datta G.N."/>
            <person name="Manchanda R.K."/>
            <person name="Rao U.R."/>
            <person name="Bhargava P.M."/>
            <person name="Narlikar J.V."/>
        </authorList>
    </citation>
    <scope>NUCLEOTIDE SEQUENCE [LARGE SCALE GENOMIC DNA]</scope>
    <source>
        <strain evidence="2 4">PVAS-1</strain>
    </source>
</reference>
<dbReference type="AlphaFoldDB" id="K1E1U3"/>
<name>K1E1U3_9MICO</name>
<dbReference type="OrthoDB" id="4871238at2"/>
<dbReference type="EMBL" id="ALWX01000001">
    <property type="protein sequence ID" value="EKA62845.1"/>
    <property type="molecule type" value="Genomic_DNA"/>
</dbReference>
<dbReference type="Proteomes" id="UP000004474">
    <property type="component" value="Unassembled WGS sequence"/>
</dbReference>
<sequence>MHPMRIRANQAIAILLVCLGVLMLAVGILAQSASAAVGVILAVLGVLQMINPMVRLEPHEARVISPIGITMRRFPLRGPLDLVIDGKNLVHVPTGKRVTTLGFGVHQPDVEALRHVIPTAQR</sequence>
<comment type="caution">
    <text evidence="1">The sequence shown here is derived from an EMBL/GenBank/DDBJ whole genome shotgun (WGS) entry which is preliminary data.</text>
</comment>
<reference evidence="2" key="3">
    <citation type="submission" date="2017-11" db="EMBL/GenBank/DDBJ databases">
        <authorList>
            <person name="Seuylemezian A."/>
            <person name="Cooper K."/>
            <person name="Vaishampayan P."/>
        </authorList>
    </citation>
    <scope>NUCLEOTIDE SEQUENCE</scope>
    <source>
        <strain evidence="2">PVAS-1</strain>
    </source>
</reference>
<proteinExistence type="predicted"/>
<dbReference type="Proteomes" id="UP000288711">
    <property type="component" value="Unassembled WGS sequence"/>
</dbReference>
<evidence type="ECO:0000313" key="3">
    <source>
        <dbReference type="Proteomes" id="UP000004474"/>
    </source>
</evidence>
<organism evidence="1 3">
    <name type="scientific">Janibacter hoylei PVAS-1</name>
    <dbReference type="NCBI Taxonomy" id="1210046"/>
    <lineage>
        <taxon>Bacteria</taxon>
        <taxon>Bacillati</taxon>
        <taxon>Actinomycetota</taxon>
        <taxon>Actinomycetes</taxon>
        <taxon>Micrococcales</taxon>
        <taxon>Intrasporangiaceae</taxon>
        <taxon>Janibacter</taxon>
    </lineage>
</organism>
<dbReference type="STRING" id="1210046.B277_00255"/>
<accession>K1E1U3</accession>
<evidence type="ECO:0000313" key="2">
    <source>
        <dbReference type="EMBL" id="RWU82116.1"/>
    </source>
</evidence>
<dbReference type="RefSeq" id="WP_007923809.1">
    <property type="nucleotide sequence ID" value="NZ_ALWX01000001.1"/>
</dbReference>
<evidence type="ECO:0000313" key="4">
    <source>
        <dbReference type="Proteomes" id="UP000288711"/>
    </source>
</evidence>